<keyword evidence="1" id="KW-0812">Transmembrane</keyword>
<dbReference type="PANTHER" id="PTHR31446">
    <property type="entry name" value="ACID PHOSPHATASE/VANADIUM-DEPENDENT HALOPEROXIDASE-RELATED PROTEIN"/>
    <property type="match status" value="1"/>
</dbReference>
<feature type="transmembrane region" description="Helical" evidence="1">
    <location>
        <begin position="69"/>
        <end position="89"/>
    </location>
</feature>
<evidence type="ECO:0000313" key="3">
    <source>
        <dbReference type="EMBL" id="HGL17551.1"/>
    </source>
</evidence>
<evidence type="ECO:0000313" key="2">
    <source>
        <dbReference type="EMBL" id="HEN28809.1"/>
    </source>
</evidence>
<protein>
    <submittedName>
        <fullName evidence="2">Divergent PAP2 family protein</fullName>
    </submittedName>
</protein>
<keyword evidence="1" id="KW-1133">Transmembrane helix</keyword>
<dbReference type="PANTHER" id="PTHR31446:SF29">
    <property type="entry name" value="ACID PHOSPHATASE_VANADIUM-DEPENDENT HALOPEROXIDASE-RELATED PROTEIN"/>
    <property type="match status" value="1"/>
</dbReference>
<name>A0A7C2K663_UNCW3</name>
<keyword evidence="1" id="KW-0472">Membrane</keyword>
<gene>
    <name evidence="2" type="ORF">ENQ77_09250</name>
    <name evidence="3" type="ORF">ENU66_04400</name>
</gene>
<sequence>MVIKEIFSNPFWLLPLLTGFIAQMIKFTIYSIREKRLAFSWLFSTGGMPSAHSAAVSCLSVIAGKHYGFSSPIFGITLYFSLIIMYDAAGIRRAAGEHAELLNIIVEEMIGKNKTLGKEKLKEFLGHSPLEVFVGAVLGILISLIYIKMRWV</sequence>
<dbReference type="EMBL" id="DTDJ01000029">
    <property type="protein sequence ID" value="HGL17551.1"/>
    <property type="molecule type" value="Genomic_DNA"/>
</dbReference>
<reference evidence="2" key="1">
    <citation type="journal article" date="2020" name="mSystems">
        <title>Genome- and Community-Level Interaction Insights into Carbon Utilization and Element Cycling Functions of Hydrothermarchaeota in Hydrothermal Sediment.</title>
        <authorList>
            <person name="Zhou Z."/>
            <person name="Liu Y."/>
            <person name="Xu W."/>
            <person name="Pan J."/>
            <person name="Luo Z.H."/>
            <person name="Li M."/>
        </authorList>
    </citation>
    <scope>NUCLEOTIDE SEQUENCE [LARGE SCALE GENOMIC DNA]</scope>
    <source>
        <strain evidence="2">SpSt-34</strain>
        <strain evidence="3">SpSt-69</strain>
    </source>
</reference>
<feature type="transmembrane region" description="Helical" evidence="1">
    <location>
        <begin position="12"/>
        <end position="29"/>
    </location>
</feature>
<evidence type="ECO:0000256" key="1">
    <source>
        <dbReference type="SAM" id="Phobius"/>
    </source>
</evidence>
<proteinExistence type="predicted"/>
<organism evidence="2">
    <name type="scientific">candidate division WOR-3 bacterium</name>
    <dbReference type="NCBI Taxonomy" id="2052148"/>
    <lineage>
        <taxon>Bacteria</taxon>
        <taxon>Bacteria division WOR-3</taxon>
    </lineage>
</organism>
<dbReference type="EMBL" id="DSOL01000263">
    <property type="protein sequence ID" value="HEN28809.1"/>
    <property type="molecule type" value="Genomic_DNA"/>
</dbReference>
<accession>A0A7C2K663</accession>
<dbReference type="Pfam" id="PF02681">
    <property type="entry name" value="DUF212"/>
    <property type="match status" value="1"/>
</dbReference>
<feature type="transmembrane region" description="Helical" evidence="1">
    <location>
        <begin position="124"/>
        <end position="147"/>
    </location>
</feature>
<comment type="caution">
    <text evidence="2">The sequence shown here is derived from an EMBL/GenBank/DDBJ whole genome shotgun (WGS) entry which is preliminary data.</text>
</comment>
<dbReference type="AlphaFoldDB" id="A0A7C2K663"/>
<dbReference type="InterPro" id="IPR003832">
    <property type="entry name" value="DUF212"/>
</dbReference>